<reference evidence="3 4" key="1">
    <citation type="submission" date="2016-05" db="EMBL/GenBank/DDBJ databases">
        <title>Genome sequencing of Trichophyton rubrum CMCC(F)T1i isolated from hair.</title>
        <authorList>
            <person name="Zhan P."/>
            <person name="Tao Y."/>
            <person name="Liu W."/>
        </authorList>
    </citation>
    <scope>NUCLEOTIDE SEQUENCE [LARGE SCALE GENOMIC DNA]</scope>
    <source>
        <strain evidence="4">CMCC(F)T1i</strain>
    </source>
</reference>
<feature type="compositionally biased region" description="Polar residues" evidence="1">
    <location>
        <begin position="263"/>
        <end position="277"/>
    </location>
</feature>
<evidence type="ECO:0000256" key="1">
    <source>
        <dbReference type="SAM" id="MobiDB-lite"/>
    </source>
</evidence>
<feature type="region of interest" description="Disordered" evidence="1">
    <location>
        <begin position="114"/>
        <end position="134"/>
    </location>
</feature>
<gene>
    <name evidence="3" type="ORF">A7C99_6222</name>
</gene>
<feature type="transmembrane region" description="Helical" evidence="2">
    <location>
        <begin position="49"/>
        <end position="71"/>
    </location>
</feature>
<dbReference type="EMBL" id="LHPM01000019">
    <property type="protein sequence ID" value="OAL61655.1"/>
    <property type="molecule type" value="Genomic_DNA"/>
</dbReference>
<feature type="region of interest" description="Disordered" evidence="1">
    <location>
        <begin position="179"/>
        <end position="217"/>
    </location>
</feature>
<feature type="compositionally biased region" description="Polar residues" evidence="1">
    <location>
        <begin position="204"/>
        <end position="213"/>
    </location>
</feature>
<dbReference type="VEuPathDB" id="FungiDB:TERG_02733"/>
<dbReference type="PANTHER" id="PTHR36182:SF1">
    <property type="entry name" value="PROTEIN, PUTATIVE (AFU_ORTHOLOGUE AFUA_6G10930)-RELATED"/>
    <property type="match status" value="1"/>
</dbReference>
<keyword evidence="2" id="KW-1133">Transmembrane helix</keyword>
<feature type="transmembrane region" description="Helical" evidence="2">
    <location>
        <begin position="83"/>
        <end position="103"/>
    </location>
</feature>
<sequence>MASTNAIRLAGFGLRMLQLLSSLIIVGVFSYFLAVLADHNEHAPEWLKAVAGIAGVAAIYAILTSFFILAYGGLLGFSRISMLFDGTFAVAFLAICLMTRHGALPCTGRVTTPVGSGDAEDPGAAFGDEDTGTGRGDNLTSMRYLATACKLEKGTFAVSIIGTALFLLSILIQKAFENRQRTSKTSPKPLSHASTRLRQRFWPRQQTQSSSTDHTVEYSLASLTPGANSLEDKPKVEKPRFTNFLQRFGNDSVRKTDPENIQLRQGAQSGNPQTEPNPSYGYGRNAHTATSPDGPISPTSQESLNPWARSEYADYTYGESGISLLLFNTCHTAYGHMQLANPFPVRSPLNKENTNKDYSYTSPLRSDGSDYPCKGYHNDPFKPTAQYMAGQEYLIEIAGGATHGGGSCQISLSYDSGKTFKAIKSFIGGCPLSKQYKFTIPSNAPSGNALLAWTWFNRLGNREMYMNCAHVTISGSNDNPSGNSKVALSGQAALHALPNIFLANINQAPQCKTDHSKEVIFPFPGEFVEYGSGAKGAADKGYACASKFEAPEPAPPSLLPSQPPAPSCSITASKTPAAPPATCVCPPTTTSGPSAAPATLSSPKTIARSGTRVCRRRTTSKASPSSLFPTMLPFPAGSSNSTSCTPGDIKCDSDDSFFLCSGPILGYIKIGPMQGKFRCFNNSIQVTESIANNSTTTSAYD</sequence>
<dbReference type="AlphaFoldDB" id="A0A178EPP1"/>
<feature type="compositionally biased region" description="Polar residues" evidence="1">
    <location>
        <begin position="287"/>
        <end position="303"/>
    </location>
</feature>
<keyword evidence="2" id="KW-0472">Membrane</keyword>
<proteinExistence type="predicted"/>
<feature type="transmembrane region" description="Helical" evidence="2">
    <location>
        <begin position="154"/>
        <end position="172"/>
    </location>
</feature>
<dbReference type="Gene3D" id="2.70.50.70">
    <property type="match status" value="1"/>
</dbReference>
<organism evidence="3 4">
    <name type="scientific">Trichophyton rubrum</name>
    <name type="common">Athlete's foot fungus</name>
    <name type="synonym">Epidermophyton rubrum</name>
    <dbReference type="NCBI Taxonomy" id="5551"/>
    <lineage>
        <taxon>Eukaryota</taxon>
        <taxon>Fungi</taxon>
        <taxon>Dikarya</taxon>
        <taxon>Ascomycota</taxon>
        <taxon>Pezizomycotina</taxon>
        <taxon>Eurotiomycetes</taxon>
        <taxon>Eurotiomycetidae</taxon>
        <taxon>Onygenales</taxon>
        <taxon>Arthrodermataceae</taxon>
        <taxon>Trichophyton</taxon>
    </lineage>
</organism>
<feature type="transmembrane region" description="Helical" evidence="2">
    <location>
        <begin position="12"/>
        <end position="37"/>
    </location>
</feature>
<accession>A0A178EPP1</accession>
<comment type="caution">
    <text evidence="3">The sequence shown here is derived from an EMBL/GenBank/DDBJ whole genome shotgun (WGS) entry which is preliminary data.</text>
</comment>
<name>A0A178EPP1_TRIRU</name>
<feature type="region of interest" description="Disordered" evidence="1">
    <location>
        <begin position="263"/>
        <end position="303"/>
    </location>
</feature>
<protein>
    <submittedName>
        <fullName evidence="3">Extracellular protein</fullName>
    </submittedName>
</protein>
<dbReference type="VEuPathDB" id="FungiDB:TERG_02732"/>
<keyword evidence="2" id="KW-0812">Transmembrane</keyword>
<evidence type="ECO:0000313" key="4">
    <source>
        <dbReference type="Proteomes" id="UP000243015"/>
    </source>
</evidence>
<dbReference type="Proteomes" id="UP000243015">
    <property type="component" value="Unassembled WGS sequence"/>
</dbReference>
<feature type="compositionally biased region" description="Polar residues" evidence="1">
    <location>
        <begin position="183"/>
        <end position="194"/>
    </location>
</feature>
<dbReference type="PANTHER" id="PTHR36182">
    <property type="entry name" value="PROTEIN, PUTATIVE (AFU_ORTHOLOGUE AFUA_6G10930)-RELATED"/>
    <property type="match status" value="1"/>
</dbReference>
<evidence type="ECO:0000256" key="2">
    <source>
        <dbReference type="SAM" id="Phobius"/>
    </source>
</evidence>
<evidence type="ECO:0000313" key="3">
    <source>
        <dbReference type="EMBL" id="OAL61655.1"/>
    </source>
</evidence>